<dbReference type="PANTHER" id="PTHR30466">
    <property type="entry name" value="FLAVIN REDUCTASE"/>
    <property type="match status" value="1"/>
</dbReference>
<dbReference type="GO" id="GO:0010181">
    <property type="term" value="F:FMN binding"/>
    <property type="evidence" value="ECO:0007669"/>
    <property type="project" value="InterPro"/>
</dbReference>
<evidence type="ECO:0000256" key="2">
    <source>
        <dbReference type="ARBA" id="ARBA00023002"/>
    </source>
</evidence>
<evidence type="ECO:0000313" key="5">
    <source>
        <dbReference type="Proteomes" id="UP000034166"/>
    </source>
</evidence>
<accession>A0A0M2SQR0</accession>
<dbReference type="PANTHER" id="PTHR30466:SF11">
    <property type="entry name" value="FLAVIN-DEPENDENT MONOOXYGENASE, REDUCTASE SUBUNIT HSAB"/>
    <property type="match status" value="1"/>
</dbReference>
<dbReference type="EMBL" id="LAYY01000020">
    <property type="protein sequence ID" value="KKK36889.1"/>
    <property type="molecule type" value="Genomic_DNA"/>
</dbReference>
<gene>
    <name evidence="4" type="ORF">WQ57_16735</name>
</gene>
<keyword evidence="5" id="KW-1185">Reference proteome</keyword>
<dbReference type="Pfam" id="PF01613">
    <property type="entry name" value="Flavin_Reduct"/>
    <property type="match status" value="1"/>
</dbReference>
<dbReference type="RefSeq" id="WP_046524912.1">
    <property type="nucleotide sequence ID" value="NZ_LAYY01000020.1"/>
</dbReference>
<organism evidence="4 5">
    <name type="scientific">Mesobacillus campisalis</name>
    <dbReference type="NCBI Taxonomy" id="1408103"/>
    <lineage>
        <taxon>Bacteria</taxon>
        <taxon>Bacillati</taxon>
        <taxon>Bacillota</taxon>
        <taxon>Bacilli</taxon>
        <taxon>Bacillales</taxon>
        <taxon>Bacillaceae</taxon>
        <taxon>Mesobacillus</taxon>
    </lineage>
</organism>
<feature type="domain" description="Flavin reductase like" evidence="3">
    <location>
        <begin position="15"/>
        <end position="159"/>
    </location>
</feature>
<proteinExistence type="inferred from homology"/>
<sequence length="165" mass="18673">MTVKSDPQQLFKEIMGSYPTGVTVLTTLDEHNKPVGLTVNSFASVSIDPLMVLWCIDKKAGSCEVFKKADKFSVNILAGNQQEVCWTFASKSEQDRFSKQPWVLSENNLPLIKDVFASLECRKVQQIDAGDHYILVGEVIDLDKNDQEPMLYFRRKVGSVPQDWE</sequence>
<comment type="similarity">
    <text evidence="1">Belongs to the non-flavoprotein flavin reductase family.</text>
</comment>
<dbReference type="PATRIC" id="fig|1408103.3.peg.3723"/>
<dbReference type="InterPro" id="IPR050268">
    <property type="entry name" value="NADH-dep_flavin_reductase"/>
</dbReference>
<protein>
    <submittedName>
        <fullName evidence="4">Oxygenase</fullName>
    </submittedName>
</protein>
<dbReference type="OrthoDB" id="9792858at2"/>
<evidence type="ECO:0000259" key="3">
    <source>
        <dbReference type="SMART" id="SM00903"/>
    </source>
</evidence>
<dbReference type="SUPFAM" id="SSF50475">
    <property type="entry name" value="FMN-binding split barrel"/>
    <property type="match status" value="1"/>
</dbReference>
<dbReference type="Proteomes" id="UP000034166">
    <property type="component" value="Unassembled WGS sequence"/>
</dbReference>
<evidence type="ECO:0000256" key="1">
    <source>
        <dbReference type="ARBA" id="ARBA00008898"/>
    </source>
</evidence>
<dbReference type="InterPro" id="IPR002563">
    <property type="entry name" value="Flavin_Rdtase-like_dom"/>
</dbReference>
<dbReference type="InterPro" id="IPR012349">
    <property type="entry name" value="Split_barrel_FMN-bd"/>
</dbReference>
<evidence type="ECO:0000313" key="4">
    <source>
        <dbReference type="EMBL" id="KKK36889.1"/>
    </source>
</evidence>
<dbReference type="GO" id="GO:0042602">
    <property type="term" value="F:riboflavin reductase (NADPH) activity"/>
    <property type="evidence" value="ECO:0007669"/>
    <property type="project" value="TreeGrafter"/>
</dbReference>
<dbReference type="SMART" id="SM00903">
    <property type="entry name" value="Flavin_Reduct"/>
    <property type="match status" value="1"/>
</dbReference>
<keyword evidence="2" id="KW-0560">Oxidoreductase</keyword>
<dbReference type="Gene3D" id="2.30.110.10">
    <property type="entry name" value="Electron Transport, Fmn-binding Protein, Chain A"/>
    <property type="match status" value="1"/>
</dbReference>
<comment type="caution">
    <text evidence="4">The sequence shown here is derived from an EMBL/GenBank/DDBJ whole genome shotgun (WGS) entry which is preliminary data.</text>
</comment>
<dbReference type="AlphaFoldDB" id="A0A0M2SQR0"/>
<name>A0A0M2SQR0_9BACI</name>
<reference evidence="4 5" key="1">
    <citation type="submission" date="2015-04" db="EMBL/GenBank/DDBJ databases">
        <title>Taxonomic description and genome sequence of Bacillus campisalis sp. nov., a novel member of the genus Bacillus isolated from solar saltern.</title>
        <authorList>
            <person name="Mathan Kumar R."/>
            <person name="Kaur G."/>
            <person name="Kumar A."/>
            <person name="Singh N.K."/>
            <person name="Kaur N."/>
            <person name="Kumar N."/>
            <person name="Mayilraj S."/>
        </authorList>
    </citation>
    <scope>NUCLEOTIDE SEQUENCE [LARGE SCALE GENOMIC DNA]</scope>
    <source>
        <strain evidence="4 5">SA2-6</strain>
    </source>
</reference>